<sequence length="667" mass="74981">MEIHCWLLRILGLVSIAACFDGETVEKQFEYPTSNELSEKQFKNDTSTSNVFSTRDDSLLLEAVIAKRDMEAVSLMFYSSGNATCIGSIDNENTSRAATDISASISTDSDTESLNVRSTASPESDDLDVDLNETDTTFLSFDEWKKIKLNQESSGKPQSRAPLNRPADSLYCKSETIGDDLEIDVGLFTSHNGVVNEEPEGKLYKDKFNYASLDCAATIVKTNSEASGANAILHENKDKYLLTPCSAPTKFVVIELCQDILVEEVAMANYEFFSSTFQKLRFSVSDRFPPKNGWKTLGEFDATNTRNVQKFEISNPLIWARYLRVEVLSHFGHEFYCPISIIRVHGKTMMDDFKLDESNEMYLDEQESPLSPEEQSGEFAEGKVTAPSFNGKVLDKCQFPRFRSTDNISIFPALEQAGTQCPAVLPHLEFDQFLKNLNQSACEPSKFQPPLDVSSSIPSSSTEESIFKTIIKRLNLLETNSTLSLRYVEEQSKLLSKAFSNLERNQAKKFGTLVNALNQTIQSNLEEISIFTKQLRESSLEVLEDQKLLNDHFAAETFKRLESARKDALFQRRLSYTMLFAFATLLIYVLLTKEAYVDEKMEDDGWYSKSPPLKKAKDNFLRKTGMEGTARQPLVFEASNGGSENGYRSDVSASSSSVSLYDDFMVQ</sequence>
<dbReference type="FunFam" id="2.60.120.260:FF:000099">
    <property type="entry name" value="Uncharacterized protein, isoform C"/>
    <property type="match status" value="1"/>
</dbReference>
<keyword evidence="5 12" id="KW-1133">Transmembrane helix</keyword>
<feature type="signal peptide" evidence="13">
    <location>
        <begin position="1"/>
        <end position="22"/>
    </location>
</feature>
<dbReference type="PROSITE" id="PS51469">
    <property type="entry name" value="SUN"/>
    <property type="match status" value="1"/>
</dbReference>
<accession>A0A1G4KF37</accession>
<name>A0A1G4KF37_9SACH</name>
<dbReference type="EMBL" id="LT598453">
    <property type="protein sequence ID" value="SCV03090.1"/>
    <property type="molecule type" value="Genomic_DNA"/>
</dbReference>
<dbReference type="OrthoDB" id="266334at2759"/>
<feature type="transmembrane region" description="Helical" evidence="12">
    <location>
        <begin position="574"/>
        <end position="591"/>
    </location>
</feature>
<evidence type="ECO:0000256" key="1">
    <source>
        <dbReference type="ARBA" id="ARBA00004115"/>
    </source>
</evidence>
<keyword evidence="7" id="KW-0325">Glycoprotein</keyword>
<dbReference type="InterPro" id="IPR045120">
    <property type="entry name" value="Suco/Slp1-like"/>
</dbReference>
<keyword evidence="16" id="KW-1185">Reference proteome</keyword>
<comment type="subunit">
    <text evidence="9">Interacts with EMP65.</text>
</comment>
<gene>
    <name evidence="15" type="ORF">LANO_0G02080G</name>
</gene>
<dbReference type="GO" id="GO:0005789">
    <property type="term" value="C:endoplasmic reticulum membrane"/>
    <property type="evidence" value="ECO:0007669"/>
    <property type="project" value="UniProtKB-SubCell"/>
</dbReference>
<dbReference type="PANTHER" id="PTHR12953:SF0">
    <property type="entry name" value="SUN DOMAIN-CONTAINING OSSIFICATION FACTOR"/>
    <property type="match status" value="1"/>
</dbReference>
<evidence type="ECO:0000256" key="12">
    <source>
        <dbReference type="SAM" id="Phobius"/>
    </source>
</evidence>
<keyword evidence="3 13" id="KW-0732">Signal</keyword>
<evidence type="ECO:0000256" key="7">
    <source>
        <dbReference type="ARBA" id="ARBA00023180"/>
    </source>
</evidence>
<evidence type="ECO:0000256" key="4">
    <source>
        <dbReference type="ARBA" id="ARBA00022824"/>
    </source>
</evidence>
<evidence type="ECO:0000313" key="15">
    <source>
        <dbReference type="EMBL" id="SCV03090.1"/>
    </source>
</evidence>
<feature type="region of interest" description="Disordered" evidence="11">
    <location>
        <begin position="631"/>
        <end position="667"/>
    </location>
</feature>
<dbReference type="Gene3D" id="2.60.120.260">
    <property type="entry name" value="Galactose-binding domain-like"/>
    <property type="match status" value="1"/>
</dbReference>
<dbReference type="InterPro" id="IPR012919">
    <property type="entry name" value="SUN_dom"/>
</dbReference>
<dbReference type="AlphaFoldDB" id="A0A1G4KF37"/>
<comment type="similarity">
    <text evidence="8">Belongs to the SLP1 family.</text>
</comment>
<keyword evidence="2 12" id="KW-0812">Transmembrane</keyword>
<feature type="domain" description="SUN" evidence="14">
    <location>
        <begin position="173"/>
        <end position="349"/>
    </location>
</feature>
<feature type="compositionally biased region" description="Low complexity" evidence="11">
    <location>
        <begin position="649"/>
        <end position="659"/>
    </location>
</feature>
<dbReference type="Pfam" id="PF07738">
    <property type="entry name" value="Sad1_UNC"/>
    <property type="match status" value="1"/>
</dbReference>
<dbReference type="PANTHER" id="PTHR12953">
    <property type="entry name" value="MEMBRANE PROTEIN CH1 RELATED"/>
    <property type="match status" value="1"/>
</dbReference>
<comment type="subcellular location">
    <subcellularLocation>
        <location evidence="1">Endoplasmic reticulum membrane</location>
        <topology evidence="1">Single-pass type I membrane protein</topology>
    </subcellularLocation>
</comment>
<evidence type="ECO:0000256" key="5">
    <source>
        <dbReference type="ARBA" id="ARBA00022989"/>
    </source>
</evidence>
<feature type="compositionally biased region" description="Polar residues" evidence="11">
    <location>
        <begin position="112"/>
        <end position="122"/>
    </location>
</feature>
<evidence type="ECO:0000256" key="2">
    <source>
        <dbReference type="ARBA" id="ARBA00022692"/>
    </source>
</evidence>
<evidence type="ECO:0000256" key="8">
    <source>
        <dbReference type="ARBA" id="ARBA00061226"/>
    </source>
</evidence>
<proteinExistence type="inferred from homology"/>
<keyword evidence="4" id="KW-0256">Endoplasmic reticulum</keyword>
<reference evidence="16" key="1">
    <citation type="submission" date="2016-03" db="EMBL/GenBank/DDBJ databases">
        <authorList>
            <person name="Devillers Hugo."/>
        </authorList>
    </citation>
    <scope>NUCLEOTIDE SEQUENCE [LARGE SCALE GENOMIC DNA]</scope>
</reference>
<evidence type="ECO:0000313" key="16">
    <source>
        <dbReference type="Proteomes" id="UP000189911"/>
    </source>
</evidence>
<dbReference type="InterPro" id="IPR008979">
    <property type="entry name" value="Galactose-bd-like_sf"/>
</dbReference>
<feature type="chain" id="PRO_5009236494" description="SUN-like protein 1" evidence="13">
    <location>
        <begin position="23"/>
        <end position="667"/>
    </location>
</feature>
<evidence type="ECO:0000256" key="6">
    <source>
        <dbReference type="ARBA" id="ARBA00023136"/>
    </source>
</evidence>
<evidence type="ECO:0000256" key="9">
    <source>
        <dbReference type="ARBA" id="ARBA00064635"/>
    </source>
</evidence>
<dbReference type="Proteomes" id="UP000189911">
    <property type="component" value="Chromosome G"/>
</dbReference>
<protein>
    <recommendedName>
        <fullName evidence="10">SUN-like protein 1</fullName>
    </recommendedName>
</protein>
<evidence type="ECO:0000259" key="14">
    <source>
        <dbReference type="PROSITE" id="PS51469"/>
    </source>
</evidence>
<dbReference type="SUPFAM" id="SSF49785">
    <property type="entry name" value="Galactose-binding domain-like"/>
    <property type="match status" value="1"/>
</dbReference>
<keyword evidence="6 12" id="KW-0472">Membrane</keyword>
<dbReference type="GO" id="GO:0034975">
    <property type="term" value="P:protein folding in endoplasmic reticulum"/>
    <property type="evidence" value="ECO:0007669"/>
    <property type="project" value="TreeGrafter"/>
</dbReference>
<evidence type="ECO:0000256" key="3">
    <source>
        <dbReference type="ARBA" id="ARBA00022729"/>
    </source>
</evidence>
<evidence type="ECO:0000256" key="13">
    <source>
        <dbReference type="SAM" id="SignalP"/>
    </source>
</evidence>
<evidence type="ECO:0000256" key="11">
    <source>
        <dbReference type="SAM" id="MobiDB-lite"/>
    </source>
</evidence>
<evidence type="ECO:0000256" key="10">
    <source>
        <dbReference type="ARBA" id="ARBA00075366"/>
    </source>
</evidence>
<organism evidence="15 16">
    <name type="scientific">Lachancea nothofagi CBS 11611</name>
    <dbReference type="NCBI Taxonomy" id="1266666"/>
    <lineage>
        <taxon>Eukaryota</taxon>
        <taxon>Fungi</taxon>
        <taxon>Dikarya</taxon>
        <taxon>Ascomycota</taxon>
        <taxon>Saccharomycotina</taxon>
        <taxon>Saccharomycetes</taxon>
        <taxon>Saccharomycetales</taxon>
        <taxon>Saccharomycetaceae</taxon>
        <taxon>Lachancea</taxon>
    </lineage>
</organism>
<feature type="region of interest" description="Disordered" evidence="11">
    <location>
        <begin position="106"/>
        <end position="127"/>
    </location>
</feature>